<accession>A0A2G9GJ78</accession>
<dbReference type="SMART" id="SM00717">
    <property type="entry name" value="SANT"/>
    <property type="match status" value="2"/>
</dbReference>
<feature type="compositionally biased region" description="Basic and acidic residues" evidence="6">
    <location>
        <begin position="211"/>
        <end position="221"/>
    </location>
</feature>
<dbReference type="Gene3D" id="1.10.10.60">
    <property type="entry name" value="Homeodomain-like"/>
    <property type="match status" value="2"/>
</dbReference>
<evidence type="ECO:0000256" key="2">
    <source>
        <dbReference type="ARBA" id="ARBA00023015"/>
    </source>
</evidence>
<dbReference type="PROSITE" id="PS50090">
    <property type="entry name" value="MYB_LIKE"/>
    <property type="match status" value="2"/>
</dbReference>
<feature type="compositionally biased region" description="Polar residues" evidence="6">
    <location>
        <begin position="156"/>
        <end position="178"/>
    </location>
</feature>
<dbReference type="AlphaFoldDB" id="A0A2G9GJ78"/>
<dbReference type="GO" id="GO:0003677">
    <property type="term" value="F:DNA binding"/>
    <property type="evidence" value="ECO:0007669"/>
    <property type="project" value="UniProtKB-KW"/>
</dbReference>
<comment type="subcellular location">
    <subcellularLocation>
        <location evidence="1">Nucleus</location>
    </subcellularLocation>
</comment>
<dbReference type="InterPro" id="IPR017930">
    <property type="entry name" value="Myb_dom"/>
</dbReference>
<proteinExistence type="predicted"/>
<keyword evidence="10" id="KW-1185">Reference proteome</keyword>
<dbReference type="Pfam" id="PF00249">
    <property type="entry name" value="Myb_DNA-binding"/>
    <property type="match status" value="2"/>
</dbReference>
<dbReference type="EMBL" id="NKXS01004795">
    <property type="protein sequence ID" value="PIN05347.1"/>
    <property type="molecule type" value="Genomic_DNA"/>
</dbReference>
<keyword evidence="2" id="KW-0805">Transcription regulation</keyword>
<evidence type="ECO:0000256" key="4">
    <source>
        <dbReference type="ARBA" id="ARBA00023163"/>
    </source>
</evidence>
<feature type="compositionally biased region" description="Basic and acidic residues" evidence="6">
    <location>
        <begin position="140"/>
        <end position="155"/>
    </location>
</feature>
<organism evidence="9 10">
    <name type="scientific">Handroanthus impetiginosus</name>
    <dbReference type="NCBI Taxonomy" id="429701"/>
    <lineage>
        <taxon>Eukaryota</taxon>
        <taxon>Viridiplantae</taxon>
        <taxon>Streptophyta</taxon>
        <taxon>Embryophyta</taxon>
        <taxon>Tracheophyta</taxon>
        <taxon>Spermatophyta</taxon>
        <taxon>Magnoliopsida</taxon>
        <taxon>eudicotyledons</taxon>
        <taxon>Gunneridae</taxon>
        <taxon>Pentapetalae</taxon>
        <taxon>asterids</taxon>
        <taxon>lamiids</taxon>
        <taxon>Lamiales</taxon>
        <taxon>Bignoniaceae</taxon>
        <taxon>Crescentiina</taxon>
        <taxon>Tabebuia alliance</taxon>
        <taxon>Handroanthus</taxon>
    </lineage>
</organism>
<feature type="domain" description="Myb-like" evidence="7">
    <location>
        <begin position="9"/>
        <end position="61"/>
    </location>
</feature>
<dbReference type="InterPro" id="IPR001005">
    <property type="entry name" value="SANT/Myb"/>
</dbReference>
<dbReference type="SUPFAM" id="SSF46689">
    <property type="entry name" value="Homeodomain-like"/>
    <property type="match status" value="1"/>
</dbReference>
<dbReference type="CDD" id="cd00167">
    <property type="entry name" value="SANT"/>
    <property type="match status" value="2"/>
</dbReference>
<evidence type="ECO:0000259" key="8">
    <source>
        <dbReference type="PROSITE" id="PS51294"/>
    </source>
</evidence>
<dbReference type="FunFam" id="1.10.10.60:FF:000121">
    <property type="entry name" value="Myb transcription factor"/>
    <property type="match status" value="1"/>
</dbReference>
<dbReference type="OrthoDB" id="2143914at2759"/>
<dbReference type="PANTHER" id="PTHR47999">
    <property type="entry name" value="TRANSCRIPTION FACTOR MYB8-RELATED-RELATED"/>
    <property type="match status" value="1"/>
</dbReference>
<feature type="domain" description="HTH myb-type" evidence="8">
    <location>
        <begin position="62"/>
        <end position="116"/>
    </location>
</feature>
<dbReference type="STRING" id="429701.A0A2G9GJ78"/>
<gene>
    <name evidence="9" type="ORF">CDL12_22104</name>
</gene>
<evidence type="ECO:0000256" key="6">
    <source>
        <dbReference type="SAM" id="MobiDB-lite"/>
    </source>
</evidence>
<feature type="domain" description="HTH myb-type" evidence="8">
    <location>
        <begin position="9"/>
        <end position="61"/>
    </location>
</feature>
<evidence type="ECO:0000313" key="10">
    <source>
        <dbReference type="Proteomes" id="UP000231279"/>
    </source>
</evidence>
<reference evidence="10" key="1">
    <citation type="journal article" date="2018" name="Gigascience">
        <title>Genome assembly of the Pink Ipe (Handroanthus impetiginosus, Bignoniaceae), a highly valued, ecologically keystone Neotropical timber forest tree.</title>
        <authorList>
            <person name="Silva-Junior O.B."/>
            <person name="Grattapaglia D."/>
            <person name="Novaes E."/>
            <person name="Collevatti R.G."/>
        </authorList>
    </citation>
    <scope>NUCLEOTIDE SEQUENCE [LARGE SCALE GENOMIC DNA]</scope>
    <source>
        <strain evidence="10">cv. UFG-1</strain>
    </source>
</reference>
<keyword evidence="5" id="KW-0539">Nucleus</keyword>
<evidence type="ECO:0000256" key="5">
    <source>
        <dbReference type="ARBA" id="ARBA00023242"/>
    </source>
</evidence>
<evidence type="ECO:0000313" key="9">
    <source>
        <dbReference type="EMBL" id="PIN05347.1"/>
    </source>
</evidence>
<evidence type="ECO:0000259" key="7">
    <source>
        <dbReference type="PROSITE" id="PS50090"/>
    </source>
</evidence>
<sequence>MGKTPCCEKTELKKGKWSVEEDEKLINYIKANGEGSWRSLPKNAGLLRCGKSCRLRWINYLREDVKRGNFTAEEDETIVKLHKNLGNRWSIIASHLPGRTDNEIKNYWNSHLSRSIYRFRFIGESTLSAADMIKMVNTHKERAGRMSRANTEKYNKNSINSHSTASRTRNSERSSANLPNKAEEENSDNIHGPNIESNTKENENDPNPLDPCERKNERKSASFDGSFSNRDLLCSEDWPDSFMQLGPLEKVDEDILMPSKHFLEGENILLNDERESVLMNTDSDERDCGAWSSNSETGDLYACSSPIVSYFTGEVIHWDHNGACEDVNNLWSEEDIMIWP</sequence>
<dbReference type="GO" id="GO:0005634">
    <property type="term" value="C:nucleus"/>
    <property type="evidence" value="ECO:0007669"/>
    <property type="project" value="UniProtKB-SubCell"/>
</dbReference>
<name>A0A2G9GJ78_9LAMI</name>
<comment type="caution">
    <text evidence="9">The sequence shown here is derived from an EMBL/GenBank/DDBJ whole genome shotgun (WGS) entry which is preliminary data.</text>
</comment>
<evidence type="ECO:0000256" key="1">
    <source>
        <dbReference type="ARBA" id="ARBA00004123"/>
    </source>
</evidence>
<protein>
    <submittedName>
        <fullName evidence="9">Transcription factor, Myb superfamily</fullName>
    </submittedName>
</protein>
<keyword evidence="4" id="KW-0804">Transcription</keyword>
<feature type="region of interest" description="Disordered" evidence="6">
    <location>
        <begin position="140"/>
        <end position="223"/>
    </location>
</feature>
<dbReference type="PANTHER" id="PTHR47999:SF91">
    <property type="entry name" value="TRANSCRIPTION FACTOR MYB111"/>
    <property type="match status" value="1"/>
</dbReference>
<dbReference type="PROSITE" id="PS51294">
    <property type="entry name" value="HTH_MYB"/>
    <property type="match status" value="2"/>
</dbReference>
<dbReference type="InterPro" id="IPR015495">
    <property type="entry name" value="Myb_TF_plants"/>
</dbReference>
<feature type="domain" description="Myb-like" evidence="7">
    <location>
        <begin position="62"/>
        <end position="112"/>
    </location>
</feature>
<dbReference type="InterPro" id="IPR009057">
    <property type="entry name" value="Homeodomain-like_sf"/>
</dbReference>
<evidence type="ECO:0000256" key="3">
    <source>
        <dbReference type="ARBA" id="ARBA00023125"/>
    </source>
</evidence>
<dbReference type="Proteomes" id="UP000231279">
    <property type="component" value="Unassembled WGS sequence"/>
</dbReference>
<keyword evidence="3" id="KW-0238">DNA-binding</keyword>